<accession>A0A382K4P7</accession>
<dbReference type="PROSITE" id="PS50850">
    <property type="entry name" value="MFS"/>
    <property type="match status" value="1"/>
</dbReference>
<dbReference type="InterPro" id="IPR052524">
    <property type="entry name" value="MFS_Cyanate_Porter"/>
</dbReference>
<reference evidence="3" key="1">
    <citation type="submission" date="2018-05" db="EMBL/GenBank/DDBJ databases">
        <authorList>
            <person name="Lanie J.A."/>
            <person name="Ng W.-L."/>
            <person name="Kazmierczak K.M."/>
            <person name="Andrzejewski T.M."/>
            <person name="Davidsen T.M."/>
            <person name="Wayne K.J."/>
            <person name="Tettelin H."/>
            <person name="Glass J.I."/>
            <person name="Rusch D."/>
            <person name="Podicherti R."/>
            <person name="Tsui H.-C.T."/>
            <person name="Winkler M.E."/>
        </authorList>
    </citation>
    <scope>NUCLEOTIDE SEQUENCE</scope>
</reference>
<keyword evidence="1" id="KW-0812">Transmembrane</keyword>
<feature type="transmembrane region" description="Helical" evidence="1">
    <location>
        <begin position="112"/>
        <end position="135"/>
    </location>
</feature>
<dbReference type="Pfam" id="PF07690">
    <property type="entry name" value="MFS_1"/>
    <property type="match status" value="1"/>
</dbReference>
<feature type="transmembrane region" description="Helical" evidence="1">
    <location>
        <begin position="20"/>
        <end position="44"/>
    </location>
</feature>
<evidence type="ECO:0000259" key="2">
    <source>
        <dbReference type="PROSITE" id="PS50850"/>
    </source>
</evidence>
<feature type="transmembrane region" description="Helical" evidence="1">
    <location>
        <begin position="222"/>
        <end position="243"/>
    </location>
</feature>
<dbReference type="InterPro" id="IPR020846">
    <property type="entry name" value="MFS_dom"/>
</dbReference>
<evidence type="ECO:0000256" key="1">
    <source>
        <dbReference type="SAM" id="Phobius"/>
    </source>
</evidence>
<feature type="transmembrane region" description="Helical" evidence="1">
    <location>
        <begin position="56"/>
        <end position="80"/>
    </location>
</feature>
<feature type="transmembrane region" description="Helical" evidence="1">
    <location>
        <begin position="263"/>
        <end position="284"/>
    </location>
</feature>
<feature type="transmembrane region" description="Helical" evidence="1">
    <location>
        <begin position="291"/>
        <end position="310"/>
    </location>
</feature>
<dbReference type="InterPro" id="IPR011701">
    <property type="entry name" value="MFS"/>
</dbReference>
<dbReference type="AlphaFoldDB" id="A0A382K4P7"/>
<feature type="transmembrane region" description="Helical" evidence="1">
    <location>
        <begin position="147"/>
        <end position="169"/>
    </location>
</feature>
<dbReference type="InterPro" id="IPR036259">
    <property type="entry name" value="MFS_trans_sf"/>
</dbReference>
<dbReference type="EMBL" id="UINC01078613">
    <property type="protein sequence ID" value="SVC19854.1"/>
    <property type="molecule type" value="Genomic_DNA"/>
</dbReference>
<proteinExistence type="predicted"/>
<name>A0A382K4P7_9ZZZZ</name>
<sequence length="349" mass="37792">MNGRELDHTGRKPPKDFTRWVILVGVWLLYTTFGVSVASLAPLVSSIEVDLGISHAAMGAVLGVWQFVYIGAAIPCGLLLDRIGTRHAFTLGALLMAGSALGRSFAEDHTQLLLTVGLFGLGGPIISAGAPKVVAEWFEGRRRGLAMGIYITGPGIGAVLSLSLTNSILMPWLENDWRLVLRFWGALSFIPVVTWFAISWLPELRRSHQNISGRWSSTIISLLHLQGVRLVLFMSIGVLFFTHGLGNWLPELLRSGGMPMDQAGFWATVPVVIAIFGALLIPRLAIPSRRIVVLLMLFLCAMGASLLLRGMMGPTFIAGLVLEGLARSSMMTVLILTLVEIEGVGKERA</sequence>
<protein>
    <recommendedName>
        <fullName evidence="2">Major facilitator superfamily (MFS) profile domain-containing protein</fullName>
    </recommendedName>
</protein>
<gene>
    <name evidence="3" type="ORF">METZ01_LOCUS272708</name>
</gene>
<feature type="transmembrane region" description="Helical" evidence="1">
    <location>
        <begin position="87"/>
        <end position="106"/>
    </location>
</feature>
<dbReference type="PANTHER" id="PTHR23523">
    <property type="match status" value="1"/>
</dbReference>
<feature type="transmembrane region" description="Helical" evidence="1">
    <location>
        <begin position="181"/>
        <end position="201"/>
    </location>
</feature>
<keyword evidence="1" id="KW-1133">Transmembrane helix</keyword>
<dbReference type="Gene3D" id="1.20.1250.20">
    <property type="entry name" value="MFS general substrate transporter like domains"/>
    <property type="match status" value="1"/>
</dbReference>
<dbReference type="GO" id="GO:0022857">
    <property type="term" value="F:transmembrane transporter activity"/>
    <property type="evidence" value="ECO:0007669"/>
    <property type="project" value="InterPro"/>
</dbReference>
<keyword evidence="1" id="KW-0472">Membrane</keyword>
<feature type="transmembrane region" description="Helical" evidence="1">
    <location>
        <begin position="316"/>
        <end position="339"/>
    </location>
</feature>
<feature type="domain" description="Major facilitator superfamily (MFS) profile" evidence="2">
    <location>
        <begin position="22"/>
        <end position="349"/>
    </location>
</feature>
<dbReference type="PANTHER" id="PTHR23523:SF2">
    <property type="entry name" value="2-NITROIMIDAZOLE TRANSPORTER"/>
    <property type="match status" value="1"/>
</dbReference>
<dbReference type="SUPFAM" id="SSF103473">
    <property type="entry name" value="MFS general substrate transporter"/>
    <property type="match status" value="1"/>
</dbReference>
<evidence type="ECO:0000313" key="3">
    <source>
        <dbReference type="EMBL" id="SVC19854.1"/>
    </source>
</evidence>
<organism evidence="3">
    <name type="scientific">marine metagenome</name>
    <dbReference type="NCBI Taxonomy" id="408172"/>
    <lineage>
        <taxon>unclassified sequences</taxon>
        <taxon>metagenomes</taxon>
        <taxon>ecological metagenomes</taxon>
    </lineage>
</organism>
<feature type="non-terminal residue" evidence="3">
    <location>
        <position position="349"/>
    </location>
</feature>